<dbReference type="InterPro" id="IPR036291">
    <property type="entry name" value="NAD(P)-bd_dom_sf"/>
</dbReference>
<dbReference type="InterPro" id="IPR020904">
    <property type="entry name" value="Sc_DH/Rdtase_CS"/>
</dbReference>
<gene>
    <name evidence="2" type="ORF">CI15_14730</name>
</gene>
<dbReference type="InterPro" id="IPR002347">
    <property type="entry name" value="SDR_fam"/>
</dbReference>
<comment type="similarity">
    <text evidence="1">Belongs to the short-chain dehydrogenases/reductases (SDR) family.</text>
</comment>
<proteinExistence type="inferred from homology"/>
<dbReference type="PRINTS" id="PR00081">
    <property type="entry name" value="GDHRDH"/>
</dbReference>
<evidence type="ECO:0000313" key="2">
    <source>
        <dbReference type="EMBL" id="KXU87406.1"/>
    </source>
</evidence>
<reference evidence="2 3" key="1">
    <citation type="journal article" date="2015" name="Int. J. Syst. Evol. Microbiol.">
        <title>Burkholderia monticola sp. nov., isolated from mountain soil.</title>
        <authorList>
            <person name="Baek I."/>
            <person name="Seo B."/>
            <person name="Lee I."/>
            <person name="Yi H."/>
            <person name="Chun J."/>
        </authorList>
    </citation>
    <scope>NUCLEOTIDE SEQUENCE [LARGE SCALE GENOMIC DNA]</scope>
    <source>
        <strain evidence="2 3">JC2948</strain>
    </source>
</reference>
<dbReference type="Gene3D" id="3.40.50.720">
    <property type="entry name" value="NAD(P)-binding Rossmann-like Domain"/>
    <property type="match status" value="1"/>
</dbReference>
<protein>
    <submittedName>
        <fullName evidence="2">Short-chain dehydrogenase</fullName>
    </submittedName>
</protein>
<dbReference type="CDD" id="cd05233">
    <property type="entry name" value="SDR_c"/>
    <property type="match status" value="1"/>
</dbReference>
<comment type="caution">
    <text evidence="2">The sequence shown here is derived from an EMBL/GenBank/DDBJ whole genome shotgun (WGS) entry which is preliminary data.</text>
</comment>
<evidence type="ECO:0000313" key="3">
    <source>
        <dbReference type="Proteomes" id="UP000075613"/>
    </source>
</evidence>
<dbReference type="PANTHER" id="PTHR42760">
    <property type="entry name" value="SHORT-CHAIN DEHYDROGENASES/REDUCTASES FAMILY MEMBER"/>
    <property type="match status" value="1"/>
</dbReference>
<dbReference type="FunFam" id="3.40.50.720:FF:000084">
    <property type="entry name" value="Short-chain dehydrogenase reductase"/>
    <property type="match status" value="1"/>
</dbReference>
<dbReference type="NCBIfam" id="NF005559">
    <property type="entry name" value="PRK07231.1"/>
    <property type="match status" value="1"/>
</dbReference>
<dbReference type="AlphaFoldDB" id="A0A149PR72"/>
<dbReference type="Proteomes" id="UP000075613">
    <property type="component" value="Unassembled WGS sequence"/>
</dbReference>
<dbReference type="STRING" id="1399968.CI15_14730"/>
<dbReference type="GO" id="GO:0016616">
    <property type="term" value="F:oxidoreductase activity, acting on the CH-OH group of donors, NAD or NADP as acceptor"/>
    <property type="evidence" value="ECO:0007669"/>
    <property type="project" value="TreeGrafter"/>
</dbReference>
<dbReference type="EMBL" id="LRBG01000012">
    <property type="protein sequence ID" value="KXU87406.1"/>
    <property type="molecule type" value="Genomic_DNA"/>
</dbReference>
<dbReference type="PROSITE" id="PS00061">
    <property type="entry name" value="ADH_SHORT"/>
    <property type="match status" value="1"/>
</dbReference>
<sequence>MNEPAARVAIVTGGANGIGWACAQRFARDGYCVVIADLNAQRSCERAHELGPAHLGVGADVAVEADVRALIDACVERYGRVDVLVNNAGNSDQPHPTVEQNVDAFDRLLGIHLRGTFVACREAGRVMLVQRSGAIVNLGSIAGLAGIPARNAYGAAKAGIAAMTRSLACEWARDGIRVNAVAPGYVATELVETLKRNGQMNVRSIEKRTPMGRLARPEEIANAIGFLASDAASYITGTVLSVDGGWHAYGAADDQARMD</sequence>
<dbReference type="PRINTS" id="PR00080">
    <property type="entry name" value="SDRFAMILY"/>
</dbReference>
<name>A0A149PR72_9BURK</name>
<organism evidence="2 3">
    <name type="scientific">Paraburkholderia monticola</name>
    <dbReference type="NCBI Taxonomy" id="1399968"/>
    <lineage>
        <taxon>Bacteria</taxon>
        <taxon>Pseudomonadati</taxon>
        <taxon>Pseudomonadota</taxon>
        <taxon>Betaproteobacteria</taxon>
        <taxon>Burkholderiales</taxon>
        <taxon>Burkholderiaceae</taxon>
        <taxon>Paraburkholderia</taxon>
    </lineage>
</organism>
<dbReference type="OrthoDB" id="8687320at2"/>
<accession>A0A149PR72</accession>
<dbReference type="RefSeq" id="WP_062128987.1">
    <property type="nucleotide sequence ID" value="NZ_LRBG01000012.1"/>
</dbReference>
<keyword evidence="3" id="KW-1185">Reference proteome</keyword>
<dbReference type="Pfam" id="PF13561">
    <property type="entry name" value="adh_short_C2"/>
    <property type="match status" value="1"/>
</dbReference>
<dbReference type="SUPFAM" id="SSF51735">
    <property type="entry name" value="NAD(P)-binding Rossmann-fold domains"/>
    <property type="match status" value="1"/>
</dbReference>
<evidence type="ECO:0000256" key="1">
    <source>
        <dbReference type="ARBA" id="ARBA00006484"/>
    </source>
</evidence>